<keyword evidence="3" id="KW-1185">Reference proteome</keyword>
<dbReference type="Proteomes" id="UP001500359">
    <property type="component" value="Unassembled WGS sequence"/>
</dbReference>
<evidence type="ECO:0000313" key="3">
    <source>
        <dbReference type="Proteomes" id="UP001500359"/>
    </source>
</evidence>
<comment type="caution">
    <text evidence="2">The sequence shown here is derived from an EMBL/GenBank/DDBJ whole genome shotgun (WGS) entry which is preliminary data.</text>
</comment>
<dbReference type="InterPro" id="IPR043714">
    <property type="entry name" value="DUF5655"/>
</dbReference>
<accession>A0ABN1LTC1</accession>
<sequence>MEQNLVDKTGKTLSQWKAILAKQPFKKHGEYMAYLKGECGLTHGFANFITLKFREADAGSADPQQLVTEQYQGKESLKPIYDYLDKYLRSLGDDVDVAPKKAAVSYKVKRQFALVQPSTKTRIDLGLKLNDVPHEGKLETSGPFGTMCTHRVQLNEIADVDEQVLAWIKTAYQQAQ</sequence>
<protein>
    <recommendedName>
        <fullName evidence="1">DUF5655 domain-containing protein</fullName>
    </recommendedName>
</protein>
<evidence type="ECO:0000259" key="1">
    <source>
        <dbReference type="Pfam" id="PF18899"/>
    </source>
</evidence>
<feature type="domain" description="DUF5655" evidence="1">
    <location>
        <begin position="67"/>
        <end position="174"/>
    </location>
</feature>
<dbReference type="RefSeq" id="WP_343862354.1">
    <property type="nucleotide sequence ID" value="NZ_BAAAFD010000015.1"/>
</dbReference>
<evidence type="ECO:0000313" key="2">
    <source>
        <dbReference type="EMBL" id="GAA0859891.1"/>
    </source>
</evidence>
<name>A0ABN1LTC1_9ALTE</name>
<dbReference type="EMBL" id="BAAAFD010000015">
    <property type="protein sequence ID" value="GAA0859891.1"/>
    <property type="molecule type" value="Genomic_DNA"/>
</dbReference>
<proteinExistence type="predicted"/>
<gene>
    <name evidence="2" type="ORF">GCM10009114_35100</name>
</gene>
<dbReference type="Pfam" id="PF14117">
    <property type="entry name" value="DUF4287"/>
    <property type="match status" value="1"/>
</dbReference>
<dbReference type="Pfam" id="PF18899">
    <property type="entry name" value="DUF5655"/>
    <property type="match status" value="1"/>
</dbReference>
<dbReference type="InterPro" id="IPR025629">
    <property type="entry name" value="DUF4287"/>
</dbReference>
<organism evidence="2 3">
    <name type="scientific">Aliiglaciecola litoralis</name>
    <dbReference type="NCBI Taxonomy" id="582857"/>
    <lineage>
        <taxon>Bacteria</taxon>
        <taxon>Pseudomonadati</taxon>
        <taxon>Pseudomonadota</taxon>
        <taxon>Gammaproteobacteria</taxon>
        <taxon>Alteromonadales</taxon>
        <taxon>Alteromonadaceae</taxon>
        <taxon>Aliiglaciecola</taxon>
    </lineage>
</organism>
<reference evidence="2 3" key="1">
    <citation type="journal article" date="2019" name="Int. J. Syst. Evol. Microbiol.">
        <title>The Global Catalogue of Microorganisms (GCM) 10K type strain sequencing project: providing services to taxonomists for standard genome sequencing and annotation.</title>
        <authorList>
            <consortium name="The Broad Institute Genomics Platform"/>
            <consortium name="The Broad Institute Genome Sequencing Center for Infectious Disease"/>
            <person name="Wu L."/>
            <person name="Ma J."/>
        </authorList>
    </citation>
    <scope>NUCLEOTIDE SEQUENCE [LARGE SCALE GENOMIC DNA]</scope>
    <source>
        <strain evidence="2 3">JCM 15896</strain>
    </source>
</reference>